<evidence type="ECO:0000313" key="1">
    <source>
        <dbReference type="EMBL" id="QHT11873.1"/>
    </source>
</evidence>
<protein>
    <submittedName>
        <fullName evidence="1">Uncharacterized protein</fullName>
    </submittedName>
</protein>
<proteinExistence type="predicted"/>
<dbReference type="EMBL" id="MN739538">
    <property type="protein sequence ID" value="QHT11873.1"/>
    <property type="molecule type" value="Genomic_DNA"/>
</dbReference>
<reference evidence="1" key="1">
    <citation type="journal article" date="2020" name="Nature">
        <title>Giant virus diversity and host interactions through global metagenomics.</title>
        <authorList>
            <person name="Schulz F."/>
            <person name="Roux S."/>
            <person name="Paez-Espino D."/>
            <person name="Jungbluth S."/>
            <person name="Walsh D.A."/>
            <person name="Denef V.J."/>
            <person name="McMahon K.D."/>
            <person name="Konstantinidis K.T."/>
            <person name="Eloe-Fadrosh E.A."/>
            <person name="Kyrpides N.C."/>
            <person name="Woyke T."/>
        </authorList>
    </citation>
    <scope>NUCLEOTIDE SEQUENCE</scope>
    <source>
        <strain evidence="1">GVMAG-M-3300023174-124</strain>
    </source>
</reference>
<dbReference type="AlphaFoldDB" id="A0A6C0D5Y6"/>
<sequence length="89" mass="10793">MHKIDILPPPPNKRYNYRIILQIMFRCFKWVVSKKQPSETQDSLIYYYDIIHKNKSCDHSCNFTEIDYYTTLSKTRSIQKKIPGRRIHV</sequence>
<accession>A0A6C0D5Y6</accession>
<organism evidence="1">
    <name type="scientific">viral metagenome</name>
    <dbReference type="NCBI Taxonomy" id="1070528"/>
    <lineage>
        <taxon>unclassified sequences</taxon>
        <taxon>metagenomes</taxon>
        <taxon>organismal metagenomes</taxon>
    </lineage>
</organism>
<name>A0A6C0D5Y6_9ZZZZ</name>